<dbReference type="AlphaFoldDB" id="A0AAN9LRK2"/>
<keyword evidence="2" id="KW-1185">Reference proteome</keyword>
<sequence length="119" mass="13419">MRLISLTTTSFWNPVTLILGWASVGTWVMRMDCNCGARIQGSKLKCRQDGTTHLPETGPYSAFLWQIITSTPPHPGPGQLQRAVLPVLNIGILKSFQENKLRINNLIYILLINKMSRRL</sequence>
<dbReference type="EMBL" id="JAYMYQ010000004">
    <property type="protein sequence ID" value="KAK7340511.1"/>
    <property type="molecule type" value="Genomic_DNA"/>
</dbReference>
<comment type="caution">
    <text evidence="1">The sequence shown here is derived from an EMBL/GenBank/DDBJ whole genome shotgun (WGS) entry which is preliminary data.</text>
</comment>
<evidence type="ECO:0000313" key="2">
    <source>
        <dbReference type="Proteomes" id="UP001367508"/>
    </source>
</evidence>
<protein>
    <submittedName>
        <fullName evidence="1">Uncharacterized protein</fullName>
    </submittedName>
</protein>
<evidence type="ECO:0000313" key="1">
    <source>
        <dbReference type="EMBL" id="KAK7340511.1"/>
    </source>
</evidence>
<dbReference type="Proteomes" id="UP001367508">
    <property type="component" value="Unassembled WGS sequence"/>
</dbReference>
<accession>A0AAN9LRK2</accession>
<gene>
    <name evidence="1" type="ORF">VNO77_21217</name>
</gene>
<organism evidence="1 2">
    <name type="scientific">Canavalia gladiata</name>
    <name type="common">Sword bean</name>
    <name type="synonym">Dolichos gladiatus</name>
    <dbReference type="NCBI Taxonomy" id="3824"/>
    <lineage>
        <taxon>Eukaryota</taxon>
        <taxon>Viridiplantae</taxon>
        <taxon>Streptophyta</taxon>
        <taxon>Embryophyta</taxon>
        <taxon>Tracheophyta</taxon>
        <taxon>Spermatophyta</taxon>
        <taxon>Magnoliopsida</taxon>
        <taxon>eudicotyledons</taxon>
        <taxon>Gunneridae</taxon>
        <taxon>Pentapetalae</taxon>
        <taxon>rosids</taxon>
        <taxon>fabids</taxon>
        <taxon>Fabales</taxon>
        <taxon>Fabaceae</taxon>
        <taxon>Papilionoideae</taxon>
        <taxon>50 kb inversion clade</taxon>
        <taxon>NPAAA clade</taxon>
        <taxon>indigoferoid/millettioid clade</taxon>
        <taxon>Phaseoleae</taxon>
        <taxon>Canavalia</taxon>
    </lineage>
</organism>
<reference evidence="1 2" key="1">
    <citation type="submission" date="2024-01" db="EMBL/GenBank/DDBJ databases">
        <title>The genomes of 5 underutilized Papilionoideae crops provide insights into root nodulation and disease resistanc.</title>
        <authorList>
            <person name="Jiang F."/>
        </authorList>
    </citation>
    <scope>NUCLEOTIDE SEQUENCE [LARGE SCALE GENOMIC DNA]</scope>
    <source>
        <strain evidence="1">LVBAO_FW01</strain>
        <tissue evidence="1">Leaves</tissue>
    </source>
</reference>
<name>A0AAN9LRK2_CANGL</name>
<proteinExistence type="predicted"/>